<dbReference type="Proteomes" id="UP000796761">
    <property type="component" value="Unassembled WGS sequence"/>
</dbReference>
<organism evidence="2 3">
    <name type="scientific">Zosterops borbonicus</name>
    <dbReference type="NCBI Taxonomy" id="364589"/>
    <lineage>
        <taxon>Eukaryota</taxon>
        <taxon>Metazoa</taxon>
        <taxon>Chordata</taxon>
        <taxon>Craniata</taxon>
        <taxon>Vertebrata</taxon>
        <taxon>Euteleostomi</taxon>
        <taxon>Archelosauria</taxon>
        <taxon>Archosauria</taxon>
        <taxon>Dinosauria</taxon>
        <taxon>Saurischia</taxon>
        <taxon>Theropoda</taxon>
        <taxon>Coelurosauria</taxon>
        <taxon>Aves</taxon>
        <taxon>Neognathae</taxon>
        <taxon>Neoaves</taxon>
        <taxon>Telluraves</taxon>
        <taxon>Australaves</taxon>
        <taxon>Passeriformes</taxon>
        <taxon>Sylvioidea</taxon>
        <taxon>Zosteropidae</taxon>
        <taxon>Zosterops</taxon>
    </lineage>
</organism>
<accession>A0A8K1GAH2</accession>
<comment type="caution">
    <text evidence="2">The sequence shown here is derived from an EMBL/GenBank/DDBJ whole genome shotgun (WGS) entry which is preliminary data.</text>
</comment>
<name>A0A8K1GAH2_9PASS</name>
<sequence>MSLNCVAQNWAQHSLQVWAHWGQAEGALSSLDLLATGPRGTSGHHSPPGHNSFASSWRRGEERRGEERRGEERRGEERRGEERRVFESIFFRELKGEIMIGGVVEGSGFFSNLYSSIPSCMKPARCFLQMMEMENTHLQNYQDAISGLVKKSGLNFCMVWLRMVPGDTCKFTSMAVLCKASNFMTLRTTVIRLSGVQAGCKSHVSLTTNTEPFKRFVCTAYGIAEDSGQNKSSCA</sequence>
<protein>
    <submittedName>
        <fullName evidence="2">Uncharacterized protein</fullName>
    </submittedName>
</protein>
<evidence type="ECO:0000313" key="3">
    <source>
        <dbReference type="Proteomes" id="UP000796761"/>
    </source>
</evidence>
<evidence type="ECO:0000313" key="2">
    <source>
        <dbReference type="EMBL" id="TRZ15029.1"/>
    </source>
</evidence>
<feature type="compositionally biased region" description="Basic and acidic residues" evidence="1">
    <location>
        <begin position="58"/>
        <end position="79"/>
    </location>
</feature>
<evidence type="ECO:0000256" key="1">
    <source>
        <dbReference type="SAM" id="MobiDB-lite"/>
    </source>
</evidence>
<keyword evidence="3" id="KW-1185">Reference proteome</keyword>
<gene>
    <name evidence="2" type="ORF">HGM15179_012080</name>
</gene>
<dbReference type="AlphaFoldDB" id="A0A8K1GAH2"/>
<dbReference type="EMBL" id="SWJQ01000388">
    <property type="protein sequence ID" value="TRZ15029.1"/>
    <property type="molecule type" value="Genomic_DNA"/>
</dbReference>
<proteinExistence type="predicted"/>
<feature type="region of interest" description="Disordered" evidence="1">
    <location>
        <begin position="38"/>
        <end position="79"/>
    </location>
</feature>
<reference evidence="2" key="1">
    <citation type="submission" date="2019-04" db="EMBL/GenBank/DDBJ databases">
        <title>Genome assembly of Zosterops borbonicus 15179.</title>
        <authorList>
            <person name="Leroy T."/>
            <person name="Anselmetti Y."/>
            <person name="Tilak M.-K."/>
            <person name="Nabholz B."/>
        </authorList>
    </citation>
    <scope>NUCLEOTIDE SEQUENCE</scope>
    <source>
        <strain evidence="2">HGM_15179</strain>
        <tissue evidence="2">Muscle</tissue>
    </source>
</reference>